<reference evidence="4 5" key="1">
    <citation type="submission" date="2020-04" db="EMBL/GenBank/DDBJ databases">
        <authorList>
            <person name="Wallbank WR R."/>
            <person name="Pardo Diaz C."/>
            <person name="Kozak K."/>
            <person name="Martin S."/>
            <person name="Jiggins C."/>
            <person name="Moest M."/>
            <person name="Warren A I."/>
            <person name="Byers J.R.P. K."/>
            <person name="Montejo-Kovacevich G."/>
            <person name="Yen C E."/>
        </authorList>
    </citation>
    <scope>NUCLEOTIDE SEQUENCE [LARGE SCALE GENOMIC DNA]</scope>
</reference>
<dbReference type="EMBL" id="CADEBC010000232">
    <property type="protein sequence ID" value="CAB3227022.1"/>
    <property type="molecule type" value="Genomic_DNA"/>
</dbReference>
<accession>A0A8S0Z5I1</accession>
<evidence type="ECO:0000313" key="4">
    <source>
        <dbReference type="Proteomes" id="UP000494106"/>
    </source>
</evidence>
<dbReference type="AlphaFoldDB" id="A0A8S0Z5I1"/>
<evidence type="ECO:0000256" key="1">
    <source>
        <dbReference type="SAM" id="MobiDB-lite"/>
    </source>
</evidence>
<dbReference type="Proteomes" id="UP000494106">
    <property type="component" value="Unassembled WGS sequence"/>
</dbReference>
<feature type="compositionally biased region" description="Polar residues" evidence="1">
    <location>
        <begin position="244"/>
        <end position="281"/>
    </location>
</feature>
<name>A0A8S0Z5I1_ARCPL</name>
<protein>
    <submittedName>
        <fullName evidence="2">Uncharacterized protein</fullName>
    </submittedName>
</protein>
<organism evidence="2 4">
    <name type="scientific">Arctia plantaginis</name>
    <name type="common">Wood tiger moth</name>
    <name type="synonym">Phalaena plantaginis</name>
    <dbReference type="NCBI Taxonomy" id="874455"/>
    <lineage>
        <taxon>Eukaryota</taxon>
        <taxon>Metazoa</taxon>
        <taxon>Ecdysozoa</taxon>
        <taxon>Arthropoda</taxon>
        <taxon>Hexapoda</taxon>
        <taxon>Insecta</taxon>
        <taxon>Pterygota</taxon>
        <taxon>Neoptera</taxon>
        <taxon>Endopterygota</taxon>
        <taxon>Lepidoptera</taxon>
        <taxon>Glossata</taxon>
        <taxon>Ditrysia</taxon>
        <taxon>Noctuoidea</taxon>
        <taxon>Erebidae</taxon>
        <taxon>Arctiinae</taxon>
        <taxon>Arctia</taxon>
    </lineage>
</organism>
<feature type="region of interest" description="Disordered" evidence="1">
    <location>
        <begin position="144"/>
        <end position="166"/>
    </location>
</feature>
<evidence type="ECO:0000313" key="2">
    <source>
        <dbReference type="EMBL" id="CAB3227022.1"/>
    </source>
</evidence>
<dbReference type="EMBL" id="CADEBD010000422">
    <property type="protein sequence ID" value="CAB3254615.1"/>
    <property type="molecule type" value="Genomic_DNA"/>
</dbReference>
<gene>
    <name evidence="3" type="ORF">APLA_LOCUS14839</name>
    <name evidence="2" type="ORF">APLA_LOCUS3193</name>
</gene>
<sequence length="469" mass="51517">MVTVSSRALRHIDSVAGMETTRVRTFFILTLLQVCRTQTQNNTSESWYLANLINDGFQPKSISEIFSTESPFSITNPIVVRSQSTSQHQPATTLSSTLPPPTSFQYTRAYVSPLPSSTSVPAALSTVTAFSSRHPSQTTRDITQFTEQTQTPVQTKQTTLSTSTLAQQTTTTPLQASSIAGRFSVPVENVDELQSMRKQPGLSTPGTLTGSFVIYQNDAFLNGPGQQPSLQGGLFGTAVLPQNSLREPSSIPQTIQTSRGPSSTAPTSQPVRTTAQISSGPTPIPFSERPTTRIQESNNLQNQNRNYSNRSQLNTFGPLPLRIRVVGPRGAITNVNINPRVVVASTTTTKRPTTTRTRKTPKPKRNTYEACLSGCKARRDPICAIPLSATWIDPEKLKGFPSVCHMACFNSYKKDAYEKLLDGRCGRLRTRIHTLDSNTKLKREELNKAQYFLDGGDQTVVEVSPLYKK</sequence>
<proteinExistence type="predicted"/>
<evidence type="ECO:0000313" key="5">
    <source>
        <dbReference type="Proteomes" id="UP000494256"/>
    </source>
</evidence>
<dbReference type="OrthoDB" id="7473547at2759"/>
<keyword evidence="4" id="KW-1185">Reference proteome</keyword>
<comment type="caution">
    <text evidence="2">The sequence shown here is derived from an EMBL/GenBank/DDBJ whole genome shotgun (WGS) entry which is preliminary data.</text>
</comment>
<dbReference type="Proteomes" id="UP000494256">
    <property type="component" value="Unassembled WGS sequence"/>
</dbReference>
<evidence type="ECO:0000313" key="3">
    <source>
        <dbReference type="EMBL" id="CAB3254615.1"/>
    </source>
</evidence>
<feature type="region of interest" description="Disordered" evidence="1">
    <location>
        <begin position="244"/>
        <end position="290"/>
    </location>
</feature>
<feature type="compositionally biased region" description="Low complexity" evidence="1">
    <location>
        <begin position="146"/>
        <end position="166"/>
    </location>
</feature>